<comment type="subunit">
    <text evidence="2 11">Heterotrimer of A, B and C subunits.</text>
</comment>
<dbReference type="EMBL" id="JACEON010000002">
    <property type="protein sequence ID" value="MBA4610707.1"/>
    <property type="molecule type" value="Genomic_DNA"/>
</dbReference>
<accession>A0A838XLI1</accession>
<sequence>MTLVDTRTPDPKKFIKGATGDWEIVIGMEVHAQVTSNAKLFSGASTAFGKDPNANVSLVDAAMPGMLPVINEECVRQAIRTGLGLKAQINLKSVFDRKNYFYPDLPQGYQISQFKQPIVGEGEILLDMPGGEQVTVGVERLHLEQDAGKSLHDQHPTMSFVDLNRSGVALMEIVSKPDIRSADEAKAYLTKLRIILRYLGTCDGNMDQGSMRADVNVSVRAPGGAFGTRCEIKNVNSIRFVGQAIEYEARRQIGILEDGGTIDQETRLFDPVKGETRSMRSKEEAHDYRYFPDPDLLPLEFEQAYVDGLAHDLPELPDDKKARFINDYGLSAYDADILVAERASADFFEEVAKGRDAKLSANWVINEFFGRLNKEGHDLSESPLTAAQLGGLVDLVKDGTISGKIAKELFEILWTEGGDPAEIVEARGMRQVTDLGAIEAEVDKIIAANPEKAAQAVEKPGLLGWFVGQVMKATGGKANPKAVNDLLRAKIGIE</sequence>
<dbReference type="SMART" id="SM00845">
    <property type="entry name" value="GatB_Yqey"/>
    <property type="match status" value="1"/>
</dbReference>
<dbReference type="NCBIfam" id="NF004015">
    <property type="entry name" value="PRK05477.1-5"/>
    <property type="match status" value="1"/>
</dbReference>
<dbReference type="PANTHER" id="PTHR11659:SF0">
    <property type="entry name" value="GLUTAMYL-TRNA(GLN) AMIDOTRANSFERASE SUBUNIT B, MITOCHONDRIAL"/>
    <property type="match status" value="1"/>
</dbReference>
<evidence type="ECO:0000259" key="12">
    <source>
        <dbReference type="SMART" id="SM00845"/>
    </source>
</evidence>
<evidence type="ECO:0000256" key="11">
    <source>
        <dbReference type="HAMAP-Rule" id="MF_00121"/>
    </source>
</evidence>
<reference evidence="13 14" key="1">
    <citation type="submission" date="2020-07" db="EMBL/GenBank/DDBJ databases">
        <authorList>
            <person name="Li M."/>
        </authorList>
    </citation>
    <scope>NUCLEOTIDE SEQUENCE [LARGE SCALE GENOMIC DNA]</scope>
    <source>
        <strain evidence="13 14">DSM 23284</strain>
    </source>
</reference>
<keyword evidence="14" id="KW-1185">Reference proteome</keyword>
<comment type="caution">
    <text evidence="13">The sequence shown here is derived from an EMBL/GenBank/DDBJ whole genome shotgun (WGS) entry which is preliminary data.</text>
</comment>
<protein>
    <recommendedName>
        <fullName evidence="3 11">Aspartyl/glutamyl-tRNA(Asn/Gln) amidotransferase subunit B</fullName>
        <shortName evidence="11">Asp/Glu-ADT subunit B</shortName>
        <ecNumber evidence="11">6.3.5.-</ecNumber>
    </recommendedName>
</protein>
<dbReference type="RefSeq" id="WP_181758887.1">
    <property type="nucleotide sequence ID" value="NZ_BMCR01000002.1"/>
</dbReference>
<name>A0A838XLI1_9HYPH</name>
<keyword evidence="6 11" id="KW-0067">ATP-binding</keyword>
<evidence type="ECO:0000313" key="13">
    <source>
        <dbReference type="EMBL" id="MBA4610707.1"/>
    </source>
</evidence>
<evidence type="ECO:0000313" key="14">
    <source>
        <dbReference type="Proteomes" id="UP000559404"/>
    </source>
</evidence>
<comment type="catalytic activity">
    <reaction evidence="9 11">
        <text>L-aspartyl-tRNA(Asn) + L-glutamine + ATP + H2O = L-asparaginyl-tRNA(Asn) + L-glutamate + ADP + phosphate + 2 H(+)</text>
        <dbReference type="Rhea" id="RHEA:14513"/>
        <dbReference type="Rhea" id="RHEA-COMP:9674"/>
        <dbReference type="Rhea" id="RHEA-COMP:9677"/>
        <dbReference type="ChEBI" id="CHEBI:15377"/>
        <dbReference type="ChEBI" id="CHEBI:15378"/>
        <dbReference type="ChEBI" id="CHEBI:29985"/>
        <dbReference type="ChEBI" id="CHEBI:30616"/>
        <dbReference type="ChEBI" id="CHEBI:43474"/>
        <dbReference type="ChEBI" id="CHEBI:58359"/>
        <dbReference type="ChEBI" id="CHEBI:78515"/>
        <dbReference type="ChEBI" id="CHEBI:78516"/>
        <dbReference type="ChEBI" id="CHEBI:456216"/>
    </reaction>
</comment>
<evidence type="ECO:0000256" key="8">
    <source>
        <dbReference type="ARBA" id="ARBA00024799"/>
    </source>
</evidence>
<comment type="catalytic activity">
    <reaction evidence="10 11">
        <text>L-glutamyl-tRNA(Gln) + L-glutamine + ATP + H2O = L-glutaminyl-tRNA(Gln) + L-glutamate + ADP + phosphate + H(+)</text>
        <dbReference type="Rhea" id="RHEA:17521"/>
        <dbReference type="Rhea" id="RHEA-COMP:9681"/>
        <dbReference type="Rhea" id="RHEA-COMP:9684"/>
        <dbReference type="ChEBI" id="CHEBI:15377"/>
        <dbReference type="ChEBI" id="CHEBI:15378"/>
        <dbReference type="ChEBI" id="CHEBI:29985"/>
        <dbReference type="ChEBI" id="CHEBI:30616"/>
        <dbReference type="ChEBI" id="CHEBI:43474"/>
        <dbReference type="ChEBI" id="CHEBI:58359"/>
        <dbReference type="ChEBI" id="CHEBI:78520"/>
        <dbReference type="ChEBI" id="CHEBI:78521"/>
        <dbReference type="ChEBI" id="CHEBI:456216"/>
    </reaction>
</comment>
<keyword evidence="4 11" id="KW-0436">Ligase</keyword>
<dbReference type="GO" id="GO:0016740">
    <property type="term" value="F:transferase activity"/>
    <property type="evidence" value="ECO:0007669"/>
    <property type="project" value="UniProtKB-KW"/>
</dbReference>
<feature type="domain" description="Asn/Gln amidotransferase" evidence="12">
    <location>
        <begin position="346"/>
        <end position="491"/>
    </location>
</feature>
<dbReference type="NCBIfam" id="NF004012">
    <property type="entry name" value="PRK05477.1-2"/>
    <property type="match status" value="1"/>
</dbReference>
<dbReference type="NCBIfam" id="NF004014">
    <property type="entry name" value="PRK05477.1-4"/>
    <property type="match status" value="1"/>
</dbReference>
<dbReference type="Gene3D" id="1.10.150.380">
    <property type="entry name" value="GatB domain, N-terminal subdomain"/>
    <property type="match status" value="1"/>
</dbReference>
<dbReference type="Gene3D" id="1.10.10.410">
    <property type="match status" value="1"/>
</dbReference>
<dbReference type="GO" id="GO:0006412">
    <property type="term" value="P:translation"/>
    <property type="evidence" value="ECO:0007669"/>
    <property type="project" value="UniProtKB-UniRule"/>
</dbReference>
<dbReference type="InterPro" id="IPR023168">
    <property type="entry name" value="GatB_Yqey_C_2"/>
</dbReference>
<evidence type="ECO:0000256" key="2">
    <source>
        <dbReference type="ARBA" id="ARBA00011123"/>
    </source>
</evidence>
<dbReference type="GO" id="GO:0005524">
    <property type="term" value="F:ATP binding"/>
    <property type="evidence" value="ECO:0007669"/>
    <property type="project" value="UniProtKB-KW"/>
</dbReference>
<dbReference type="GO" id="GO:0050567">
    <property type="term" value="F:glutaminyl-tRNA synthase (glutamine-hydrolyzing) activity"/>
    <property type="evidence" value="ECO:0007669"/>
    <property type="project" value="UniProtKB-UniRule"/>
</dbReference>
<dbReference type="AlphaFoldDB" id="A0A838XLI1"/>
<dbReference type="InterPro" id="IPR006075">
    <property type="entry name" value="Asn/Gln-tRNA_Trfase_suB/E_cat"/>
</dbReference>
<keyword evidence="13" id="KW-0808">Transferase</keyword>
<proteinExistence type="inferred from homology"/>
<reference evidence="13 14" key="2">
    <citation type="submission" date="2020-08" db="EMBL/GenBank/DDBJ databases">
        <title>Stappia taiwanensis sp. nov., isolated from a coastal thermal spring.</title>
        <authorList>
            <person name="Kampfer P."/>
        </authorList>
    </citation>
    <scope>NUCLEOTIDE SEQUENCE [LARGE SCALE GENOMIC DNA]</scope>
    <source>
        <strain evidence="13 14">DSM 23284</strain>
    </source>
</reference>
<evidence type="ECO:0000256" key="6">
    <source>
        <dbReference type="ARBA" id="ARBA00022840"/>
    </source>
</evidence>
<dbReference type="InterPro" id="IPR003789">
    <property type="entry name" value="Asn/Gln_tRNA_amidoTrase-B-like"/>
</dbReference>
<dbReference type="SUPFAM" id="SSF89095">
    <property type="entry name" value="GatB/YqeY motif"/>
    <property type="match status" value="1"/>
</dbReference>
<dbReference type="FunFam" id="1.10.10.410:FF:000001">
    <property type="entry name" value="Aspartyl/glutamyl-tRNA(Asn/Gln) amidotransferase subunit B"/>
    <property type="match status" value="1"/>
</dbReference>
<dbReference type="GO" id="GO:0070681">
    <property type="term" value="P:glutaminyl-tRNAGln biosynthesis via transamidation"/>
    <property type="evidence" value="ECO:0007669"/>
    <property type="project" value="TreeGrafter"/>
</dbReference>
<keyword evidence="7 11" id="KW-0648">Protein biosynthesis</keyword>
<evidence type="ECO:0000256" key="4">
    <source>
        <dbReference type="ARBA" id="ARBA00022598"/>
    </source>
</evidence>
<dbReference type="Pfam" id="PF02637">
    <property type="entry name" value="GatB_Yqey"/>
    <property type="match status" value="1"/>
</dbReference>
<dbReference type="InterPro" id="IPR004413">
    <property type="entry name" value="GatB"/>
</dbReference>
<organism evidence="13 14">
    <name type="scientific">Stappia taiwanensis</name>
    <dbReference type="NCBI Taxonomy" id="992267"/>
    <lineage>
        <taxon>Bacteria</taxon>
        <taxon>Pseudomonadati</taxon>
        <taxon>Pseudomonadota</taxon>
        <taxon>Alphaproteobacteria</taxon>
        <taxon>Hyphomicrobiales</taxon>
        <taxon>Stappiaceae</taxon>
        <taxon>Stappia</taxon>
    </lineage>
</organism>
<comment type="function">
    <text evidence="8 11">Allows the formation of correctly charged Asn-tRNA(Asn) or Gln-tRNA(Gln) through the transamidation of misacylated Asp-tRNA(Asn) or Glu-tRNA(Gln) in organisms which lack either or both of asparaginyl-tRNA or glutaminyl-tRNA synthetases. The reaction takes place in the presence of glutamine and ATP through an activated phospho-Asp-tRNA(Asn) or phospho-Glu-tRNA(Gln).</text>
</comment>
<dbReference type="InterPro" id="IPR042114">
    <property type="entry name" value="GatB_C_1"/>
</dbReference>
<evidence type="ECO:0000256" key="3">
    <source>
        <dbReference type="ARBA" id="ARBA00016923"/>
    </source>
</evidence>
<dbReference type="NCBIfam" id="TIGR00133">
    <property type="entry name" value="gatB"/>
    <property type="match status" value="1"/>
</dbReference>
<dbReference type="EC" id="6.3.5.-" evidence="11"/>
<evidence type="ECO:0000256" key="5">
    <source>
        <dbReference type="ARBA" id="ARBA00022741"/>
    </source>
</evidence>
<dbReference type="Pfam" id="PF02934">
    <property type="entry name" value="GatB_N"/>
    <property type="match status" value="1"/>
</dbReference>
<dbReference type="HAMAP" id="MF_00121">
    <property type="entry name" value="GatB"/>
    <property type="match status" value="1"/>
</dbReference>
<dbReference type="PANTHER" id="PTHR11659">
    <property type="entry name" value="GLUTAMYL-TRNA GLN AMIDOTRANSFERASE SUBUNIT B MITOCHONDRIAL AND PROKARYOTIC PET112-RELATED"/>
    <property type="match status" value="1"/>
</dbReference>
<dbReference type="PROSITE" id="PS01234">
    <property type="entry name" value="GATB"/>
    <property type="match status" value="1"/>
</dbReference>
<comment type="similarity">
    <text evidence="1 11">Belongs to the GatB/GatE family. GatB subfamily.</text>
</comment>
<evidence type="ECO:0000256" key="1">
    <source>
        <dbReference type="ARBA" id="ARBA00005306"/>
    </source>
</evidence>
<evidence type="ECO:0000256" key="9">
    <source>
        <dbReference type="ARBA" id="ARBA00047380"/>
    </source>
</evidence>
<dbReference type="Proteomes" id="UP000559404">
    <property type="component" value="Unassembled WGS sequence"/>
</dbReference>
<dbReference type="InterPro" id="IPR017958">
    <property type="entry name" value="Gln-tRNA_amidoTrfase_suB_CS"/>
</dbReference>
<keyword evidence="5 11" id="KW-0547">Nucleotide-binding</keyword>
<dbReference type="SUPFAM" id="SSF55931">
    <property type="entry name" value="Glutamine synthetase/guanido kinase"/>
    <property type="match status" value="1"/>
</dbReference>
<evidence type="ECO:0000256" key="10">
    <source>
        <dbReference type="ARBA" id="ARBA00047913"/>
    </source>
</evidence>
<gene>
    <name evidence="11 13" type="primary">gatB</name>
    <name evidence="13" type="ORF">H1W37_03515</name>
</gene>
<dbReference type="InterPro" id="IPR014746">
    <property type="entry name" value="Gln_synth/guanido_kin_cat_dom"/>
</dbReference>
<dbReference type="FunFam" id="1.10.150.380:FF:000001">
    <property type="entry name" value="Aspartyl/glutamyl-tRNA(Asn/Gln) amidotransferase subunit B"/>
    <property type="match status" value="1"/>
</dbReference>
<dbReference type="InterPro" id="IPR018027">
    <property type="entry name" value="Asn/Gln_amidotransferase"/>
</dbReference>
<evidence type="ECO:0000256" key="7">
    <source>
        <dbReference type="ARBA" id="ARBA00022917"/>
    </source>
</evidence>
<dbReference type="InterPro" id="IPR017959">
    <property type="entry name" value="Asn/Gln-tRNA_amidoTrfase_suB/E"/>
</dbReference>